<evidence type="ECO:0000313" key="1">
    <source>
        <dbReference type="EMBL" id="CAD8057907.1"/>
    </source>
</evidence>
<dbReference type="PANTHER" id="PTHR31745">
    <property type="entry name" value="SINGLE-STRANDED DNA-BINDING PROTEIN WHY2, MITOCHONDRIAL"/>
    <property type="match status" value="1"/>
</dbReference>
<dbReference type="EMBL" id="CAJJDN010000011">
    <property type="protein sequence ID" value="CAD8057907.1"/>
    <property type="molecule type" value="Genomic_DNA"/>
</dbReference>
<dbReference type="Pfam" id="PF08536">
    <property type="entry name" value="Whirly"/>
    <property type="match status" value="1"/>
</dbReference>
<dbReference type="GO" id="GO:0003697">
    <property type="term" value="F:single-stranded DNA binding"/>
    <property type="evidence" value="ECO:0007669"/>
    <property type="project" value="InterPro"/>
</dbReference>
<comment type="caution">
    <text evidence="1">The sequence shown here is derived from an EMBL/GenBank/DDBJ whole genome shotgun (WGS) entry which is preliminary data.</text>
</comment>
<accession>A0A8S1KSM3</accession>
<dbReference type="OrthoDB" id="511009at2759"/>
<gene>
    <name evidence="1" type="ORF">PSON_ATCC_30995.1.T0110452</name>
</gene>
<proteinExistence type="predicted"/>
<dbReference type="InterPro" id="IPR013742">
    <property type="entry name" value="Whirly"/>
</dbReference>
<protein>
    <submittedName>
        <fullName evidence="1">Uncharacterized protein</fullName>
    </submittedName>
</protein>
<name>A0A8S1KSM3_9CILI</name>
<dbReference type="GO" id="GO:0006355">
    <property type="term" value="P:regulation of DNA-templated transcription"/>
    <property type="evidence" value="ECO:0007669"/>
    <property type="project" value="InterPro"/>
</dbReference>
<dbReference type="PANTHER" id="PTHR31745:SF1">
    <property type="entry name" value="SINGLE-STRANDED DNA-BINDING PROTEIN WHY2, MITOCHONDRIAL"/>
    <property type="match status" value="1"/>
</dbReference>
<sequence length="192" mass="22562">MQFSKILKYCFSFETRKINSEKPIILKAFTVWNENLMFSMTPIKATYVEKNNYYAIQKPGWILFELVPIIRQREGNHHLEWDKKKQFSLGVKQIGQLLITKNKAYDETSNFLITYQTQVNEKRVLKINKTAQDILISIAKDEEQDKQLNPYKITLNQAEYITALELINFSLPFLLGWDALYTPQLSDNDAQD</sequence>
<reference evidence="1" key="1">
    <citation type="submission" date="2021-01" db="EMBL/GenBank/DDBJ databases">
        <authorList>
            <consortium name="Genoscope - CEA"/>
            <person name="William W."/>
        </authorList>
    </citation>
    <scope>NUCLEOTIDE SEQUENCE</scope>
</reference>
<evidence type="ECO:0000313" key="2">
    <source>
        <dbReference type="Proteomes" id="UP000692954"/>
    </source>
</evidence>
<organism evidence="1 2">
    <name type="scientific">Paramecium sonneborni</name>
    <dbReference type="NCBI Taxonomy" id="65129"/>
    <lineage>
        <taxon>Eukaryota</taxon>
        <taxon>Sar</taxon>
        <taxon>Alveolata</taxon>
        <taxon>Ciliophora</taxon>
        <taxon>Intramacronucleata</taxon>
        <taxon>Oligohymenophorea</taxon>
        <taxon>Peniculida</taxon>
        <taxon>Parameciidae</taxon>
        <taxon>Paramecium</taxon>
    </lineage>
</organism>
<keyword evidence="2" id="KW-1185">Reference proteome</keyword>
<dbReference type="AlphaFoldDB" id="A0A8S1KSM3"/>
<dbReference type="GO" id="GO:0006952">
    <property type="term" value="P:defense response"/>
    <property type="evidence" value="ECO:0007669"/>
    <property type="project" value="InterPro"/>
</dbReference>
<dbReference type="Proteomes" id="UP000692954">
    <property type="component" value="Unassembled WGS sequence"/>
</dbReference>